<dbReference type="AlphaFoldDB" id="A0A1B2FEM2"/>
<gene>
    <name evidence="2" type="ORF">IEC33019_5124</name>
</gene>
<evidence type="ECO:0000313" key="2">
    <source>
        <dbReference type="EMBL" id="ANY90604.1"/>
    </source>
</evidence>
<dbReference type="SUPFAM" id="SSF101386">
    <property type="entry name" value="all-alpha NTP pyrophosphatases"/>
    <property type="match status" value="1"/>
</dbReference>
<keyword evidence="2" id="KW-0378">Hydrolase</keyword>
<protein>
    <submittedName>
        <fullName evidence="2">MazG nucleotide pyrophosphohydrolase domain protein</fullName>
    </submittedName>
</protein>
<dbReference type="InterPro" id="IPR011379">
    <property type="entry name" value="MazG-related_GP37"/>
</dbReference>
<dbReference type="Pfam" id="PF18722">
    <property type="entry name" value="MazG_C"/>
    <property type="match status" value="1"/>
</dbReference>
<accession>A0A1B2FEM2</accession>
<dbReference type="Gene3D" id="1.10.287.1080">
    <property type="entry name" value="MazG-like"/>
    <property type="match status" value="1"/>
</dbReference>
<evidence type="ECO:0000259" key="1">
    <source>
        <dbReference type="Pfam" id="PF18722"/>
    </source>
</evidence>
<name>A0A1B2FEM2_PSEPU</name>
<dbReference type="GO" id="GO:0016787">
    <property type="term" value="F:hydrolase activity"/>
    <property type="evidence" value="ECO:0007669"/>
    <property type="project" value="UniProtKB-KW"/>
</dbReference>
<proteinExistence type="predicted"/>
<dbReference type="CDD" id="cd11541">
    <property type="entry name" value="NTP-PPase_u4"/>
    <property type="match status" value="1"/>
</dbReference>
<sequence length="404" mass="45935">MPRPKPQPMPLSIPEYRLKACKTNQFEQTAEGFQQLKFGYFGEVGGLLSAVKKSGRDNLAATVTELAAEELGDALWYLINVAALVDVDHNQIGDSCLIALRKQYGETEQEPVEPVTFRHIDSLMEVRRKPDSIDRSTQLGRLANHAGQMATTTYQAYKSMAPHVRASNLGMHLAELAVACASFDLRLEDVARANLDKIHSRWPGDEKSFPAPFDEGFPEHERFPPIIAMKFIERGKGTNAYVVQSLHGVFIGDRLTDNSNEPDDYRFHDVFHLAYLAYLGWSPVLRGLLKRKRKSDPKKDENEDGARAMIIEEGIATWIFNHAKTHRFDGEDKQRGLDYNVLKQIRSMVEGYEVDKCQLWQWETAILKGFEVFRQLQKHRSGTVTVDVLNHTMHFDLPTKNPQP</sequence>
<feature type="domain" description="MazG C-terminal" evidence="1">
    <location>
        <begin position="211"/>
        <end position="396"/>
    </location>
</feature>
<organism evidence="2">
    <name type="scientific">Pseudomonas putida</name>
    <name type="common">Arthrobacter siderocapsulatus</name>
    <dbReference type="NCBI Taxonomy" id="303"/>
    <lineage>
        <taxon>Bacteria</taxon>
        <taxon>Pseudomonadati</taxon>
        <taxon>Pseudomonadota</taxon>
        <taxon>Gammaproteobacteria</taxon>
        <taxon>Pseudomonadales</taxon>
        <taxon>Pseudomonadaceae</taxon>
        <taxon>Pseudomonas</taxon>
    </lineage>
</organism>
<dbReference type="EMBL" id="CP016634">
    <property type="protein sequence ID" value="ANY90604.1"/>
    <property type="molecule type" value="Genomic_DNA"/>
</dbReference>
<dbReference type="RefSeq" id="WP_015272267.1">
    <property type="nucleotide sequence ID" value="NZ_CP016634.1"/>
</dbReference>
<reference evidence="2" key="1">
    <citation type="submission" date="2016-07" db="EMBL/GenBank/DDBJ databases">
        <title>New class B carbapenemase carried by novel plasmid in Pseudomonas putida enviromental strain in eastern Amazonia.</title>
        <authorList>
            <person name="Souza C.O."/>
            <person name="Lima K.V."/>
            <person name="Brasiliense D.M."/>
            <person name="Perez-Chaparro P.J."/>
            <person name="Mamizuka E.M."/>
            <person name="Lima M.O."/>
            <person name="Lima L.N."/>
            <person name="McCulloch J.A."/>
        </authorList>
    </citation>
    <scope>NUCLEOTIDE SEQUENCE [LARGE SCALE GENOMIC DNA]</scope>
    <source>
        <strain evidence="2">IEC33019</strain>
    </source>
</reference>
<dbReference type="InterPro" id="IPR041407">
    <property type="entry name" value="MazG_C"/>
</dbReference>